<evidence type="ECO:0000313" key="2">
    <source>
        <dbReference type="Proteomes" id="UP001054837"/>
    </source>
</evidence>
<name>A0AAV4MLL7_9ARAC</name>
<proteinExistence type="predicted"/>
<dbReference type="Proteomes" id="UP001054837">
    <property type="component" value="Unassembled WGS sequence"/>
</dbReference>
<dbReference type="EMBL" id="BPLQ01000551">
    <property type="protein sequence ID" value="GIX72695.1"/>
    <property type="molecule type" value="Genomic_DNA"/>
</dbReference>
<accession>A0AAV4MLL7</accession>
<comment type="caution">
    <text evidence="1">The sequence shown here is derived from an EMBL/GenBank/DDBJ whole genome shotgun (WGS) entry which is preliminary data.</text>
</comment>
<dbReference type="AlphaFoldDB" id="A0AAV4MLL7"/>
<evidence type="ECO:0000313" key="1">
    <source>
        <dbReference type="EMBL" id="GIX72695.1"/>
    </source>
</evidence>
<organism evidence="1 2">
    <name type="scientific">Caerostris darwini</name>
    <dbReference type="NCBI Taxonomy" id="1538125"/>
    <lineage>
        <taxon>Eukaryota</taxon>
        <taxon>Metazoa</taxon>
        <taxon>Ecdysozoa</taxon>
        <taxon>Arthropoda</taxon>
        <taxon>Chelicerata</taxon>
        <taxon>Arachnida</taxon>
        <taxon>Araneae</taxon>
        <taxon>Araneomorphae</taxon>
        <taxon>Entelegynae</taxon>
        <taxon>Araneoidea</taxon>
        <taxon>Araneidae</taxon>
        <taxon>Caerostris</taxon>
    </lineage>
</organism>
<keyword evidence="2" id="KW-1185">Reference proteome</keyword>
<sequence>MLPKTPSRQKRYAWDTLTILHQQNLSISSSEPRFIMANRVVSIDGPAIRWWPSNRTCCTRSQRVSFISQLSESASEAIGRPNNN</sequence>
<gene>
    <name evidence="1" type="ORF">CDAR_581221</name>
</gene>
<protein>
    <submittedName>
        <fullName evidence="1">Uncharacterized protein</fullName>
    </submittedName>
</protein>
<reference evidence="1 2" key="1">
    <citation type="submission" date="2021-06" db="EMBL/GenBank/DDBJ databases">
        <title>Caerostris darwini draft genome.</title>
        <authorList>
            <person name="Kono N."/>
            <person name="Arakawa K."/>
        </authorList>
    </citation>
    <scope>NUCLEOTIDE SEQUENCE [LARGE SCALE GENOMIC DNA]</scope>
</reference>